<dbReference type="SMART" id="SM00304">
    <property type="entry name" value="HAMP"/>
    <property type="match status" value="1"/>
</dbReference>
<dbReference type="GO" id="GO:0000155">
    <property type="term" value="F:phosphorelay sensor kinase activity"/>
    <property type="evidence" value="ECO:0007669"/>
    <property type="project" value="InterPro"/>
</dbReference>
<dbReference type="CDD" id="cd00082">
    <property type="entry name" value="HisKA"/>
    <property type="match status" value="1"/>
</dbReference>
<accession>A0A7W8KHW8</accession>
<dbReference type="PANTHER" id="PTHR43304">
    <property type="entry name" value="PHYTOCHROME-LIKE PROTEIN CPH1"/>
    <property type="match status" value="1"/>
</dbReference>
<dbReference type="CDD" id="cd16921">
    <property type="entry name" value="HATPase_FilI-like"/>
    <property type="match status" value="1"/>
</dbReference>
<keyword evidence="5" id="KW-0808">Transferase</keyword>
<comment type="subcellular location">
    <subcellularLocation>
        <location evidence="2">Membrane</location>
    </subcellularLocation>
</comment>
<gene>
    <name evidence="11" type="ORF">HNQ07_002818</name>
</gene>
<keyword evidence="6 11" id="KW-0418">Kinase</keyword>
<comment type="catalytic activity">
    <reaction evidence="1">
        <text>ATP + protein L-histidine = ADP + protein N-phospho-L-histidine.</text>
        <dbReference type="EC" id="2.7.13.3"/>
    </reaction>
</comment>
<evidence type="ECO:0000259" key="10">
    <source>
        <dbReference type="PROSITE" id="PS50885"/>
    </source>
</evidence>
<dbReference type="RefSeq" id="WP_184112797.1">
    <property type="nucleotide sequence ID" value="NZ_BNAJ01000007.1"/>
</dbReference>
<feature type="domain" description="HAMP" evidence="10">
    <location>
        <begin position="231"/>
        <end position="283"/>
    </location>
</feature>
<reference evidence="11 12" key="1">
    <citation type="submission" date="2020-08" db="EMBL/GenBank/DDBJ databases">
        <title>Genomic Encyclopedia of Type Strains, Phase IV (KMG-IV): sequencing the most valuable type-strain genomes for metagenomic binning, comparative biology and taxonomic classification.</title>
        <authorList>
            <person name="Goeker M."/>
        </authorList>
    </citation>
    <scope>NUCLEOTIDE SEQUENCE [LARGE SCALE GENOMIC DNA]</scope>
    <source>
        <strain evidence="11 12">DSM 27521</strain>
    </source>
</reference>
<keyword evidence="8" id="KW-0812">Transmembrane</keyword>
<evidence type="ECO:0000256" key="5">
    <source>
        <dbReference type="ARBA" id="ARBA00022679"/>
    </source>
</evidence>
<feature type="compositionally biased region" description="Pro residues" evidence="7">
    <location>
        <begin position="1"/>
        <end position="18"/>
    </location>
</feature>
<proteinExistence type="predicted"/>
<feature type="region of interest" description="Disordered" evidence="7">
    <location>
        <begin position="522"/>
        <end position="551"/>
    </location>
</feature>
<dbReference type="AlphaFoldDB" id="A0A7W8KHW8"/>
<dbReference type="Gene3D" id="3.30.565.10">
    <property type="entry name" value="Histidine kinase-like ATPase, C-terminal domain"/>
    <property type="match status" value="1"/>
</dbReference>
<dbReference type="Gene3D" id="6.10.340.10">
    <property type="match status" value="1"/>
</dbReference>
<keyword evidence="4" id="KW-0597">Phosphoprotein</keyword>
<evidence type="ECO:0000256" key="4">
    <source>
        <dbReference type="ARBA" id="ARBA00022553"/>
    </source>
</evidence>
<dbReference type="GO" id="GO:0016020">
    <property type="term" value="C:membrane"/>
    <property type="evidence" value="ECO:0007669"/>
    <property type="project" value="UniProtKB-SubCell"/>
</dbReference>
<evidence type="ECO:0000256" key="2">
    <source>
        <dbReference type="ARBA" id="ARBA00004370"/>
    </source>
</evidence>
<dbReference type="PANTHER" id="PTHR43304:SF1">
    <property type="entry name" value="PAC DOMAIN-CONTAINING PROTEIN"/>
    <property type="match status" value="1"/>
</dbReference>
<keyword evidence="8" id="KW-1133">Transmembrane helix</keyword>
<evidence type="ECO:0000256" key="7">
    <source>
        <dbReference type="SAM" id="MobiDB-lite"/>
    </source>
</evidence>
<dbReference type="Pfam" id="PF05227">
    <property type="entry name" value="CHASE3"/>
    <property type="match status" value="1"/>
</dbReference>
<dbReference type="Gene3D" id="1.10.287.130">
    <property type="match status" value="1"/>
</dbReference>
<dbReference type="InterPro" id="IPR003661">
    <property type="entry name" value="HisK_dim/P_dom"/>
</dbReference>
<comment type="caution">
    <text evidence="11">The sequence shown here is derived from an EMBL/GenBank/DDBJ whole genome shotgun (WGS) entry which is preliminary data.</text>
</comment>
<dbReference type="InterPro" id="IPR003594">
    <property type="entry name" value="HATPase_dom"/>
</dbReference>
<protein>
    <recommendedName>
        <fullName evidence="3">histidine kinase</fullName>
        <ecNumber evidence="3">2.7.13.3</ecNumber>
    </recommendedName>
</protein>
<dbReference type="InterPro" id="IPR036890">
    <property type="entry name" value="HATPase_C_sf"/>
</dbReference>
<evidence type="ECO:0000256" key="1">
    <source>
        <dbReference type="ARBA" id="ARBA00000085"/>
    </source>
</evidence>
<dbReference type="Pfam" id="PF00672">
    <property type="entry name" value="HAMP"/>
    <property type="match status" value="1"/>
</dbReference>
<feature type="domain" description="Histidine kinase" evidence="9">
    <location>
        <begin position="305"/>
        <end position="519"/>
    </location>
</feature>
<dbReference type="PROSITE" id="PS50109">
    <property type="entry name" value="HIS_KIN"/>
    <property type="match status" value="1"/>
</dbReference>
<dbReference type="SUPFAM" id="SSF55874">
    <property type="entry name" value="ATPase domain of HSP90 chaperone/DNA topoisomerase II/histidine kinase"/>
    <property type="match status" value="1"/>
</dbReference>
<dbReference type="InterPro" id="IPR052162">
    <property type="entry name" value="Sensor_kinase/Photoreceptor"/>
</dbReference>
<feature type="region of interest" description="Disordered" evidence="7">
    <location>
        <begin position="1"/>
        <end position="25"/>
    </location>
</feature>
<evidence type="ECO:0000313" key="12">
    <source>
        <dbReference type="Proteomes" id="UP000539473"/>
    </source>
</evidence>
<dbReference type="CDD" id="cd19410">
    <property type="entry name" value="HK9-like_sensor"/>
    <property type="match status" value="1"/>
</dbReference>
<feature type="transmembrane region" description="Helical" evidence="8">
    <location>
        <begin position="40"/>
        <end position="58"/>
    </location>
</feature>
<feature type="compositionally biased region" description="Low complexity" evidence="7">
    <location>
        <begin position="537"/>
        <end position="551"/>
    </location>
</feature>
<sequence>MPAPAPIPPGPPAVPAPAPADTAGRARARPSLQSMLIRPLILPLLLMLGVGLAVLVGVNRGAQARALVTDSQTRLILISSLSGDVASMENGERGYVLTGDQDFLAPYAEGRLRFSAHTYALHDLSPPEQQARLAQVQALVTRWFQTAAEPEIHARRTSLTAAASLVDTGAGKAILDEARRALDDMQVEENTNLSAATASSQDTLNRVRLVTVGGLLLGVLLLLVTAWQVARTVTAMLNHLTEGARQIAAGRYDLRLPDSDVRELAELGRQVDVMAAAVQRREHELRVSNEKLGRSNRELEQFAYVASHDLQEPLRTIASFTELLARRYHGQLDERADQYIAFTTSATTRMKNLIQDLLSYSRVRQGGRSPTTLDMQDLVGSVVDDLAAQVAAVGGRVVLEPLPTVQGNAELLRQVFLNLIGNALKFRAEDRAPVVQVSAARQGRGWVFSVQDNGIGIEPQYHERIFGVFQRLHGQDEYDGSGIGLAVARSAVEQHGGAVWVESRPGQGSTFRFSVPDATAGPVGAVPTAASTPDPVPAAARDAATPAKEPA</sequence>
<dbReference type="Pfam" id="PF02518">
    <property type="entry name" value="HATPase_c"/>
    <property type="match status" value="1"/>
</dbReference>
<dbReference type="PROSITE" id="PS50885">
    <property type="entry name" value="HAMP"/>
    <property type="match status" value="1"/>
</dbReference>
<evidence type="ECO:0000256" key="8">
    <source>
        <dbReference type="SAM" id="Phobius"/>
    </source>
</evidence>
<dbReference type="Pfam" id="PF00512">
    <property type="entry name" value="HisKA"/>
    <property type="match status" value="1"/>
</dbReference>
<dbReference type="InterPro" id="IPR007891">
    <property type="entry name" value="CHASE3"/>
</dbReference>
<name>A0A7W8KHW8_9DEIO</name>
<feature type="transmembrane region" description="Helical" evidence="8">
    <location>
        <begin position="209"/>
        <end position="230"/>
    </location>
</feature>
<evidence type="ECO:0000313" key="11">
    <source>
        <dbReference type="EMBL" id="MBB5377326.1"/>
    </source>
</evidence>
<dbReference type="EMBL" id="JACHFK010000007">
    <property type="protein sequence ID" value="MBB5377326.1"/>
    <property type="molecule type" value="Genomic_DNA"/>
</dbReference>
<evidence type="ECO:0000259" key="9">
    <source>
        <dbReference type="PROSITE" id="PS50109"/>
    </source>
</evidence>
<dbReference type="InterPro" id="IPR004358">
    <property type="entry name" value="Sig_transdc_His_kin-like_C"/>
</dbReference>
<keyword evidence="8" id="KW-0472">Membrane</keyword>
<dbReference type="InterPro" id="IPR003660">
    <property type="entry name" value="HAMP_dom"/>
</dbReference>
<organism evidence="11 12">
    <name type="scientific">Deinococcus metalli</name>
    <dbReference type="NCBI Taxonomy" id="1141878"/>
    <lineage>
        <taxon>Bacteria</taxon>
        <taxon>Thermotogati</taxon>
        <taxon>Deinococcota</taxon>
        <taxon>Deinococci</taxon>
        <taxon>Deinococcales</taxon>
        <taxon>Deinococcaceae</taxon>
        <taxon>Deinococcus</taxon>
    </lineage>
</organism>
<dbReference type="CDD" id="cd06225">
    <property type="entry name" value="HAMP"/>
    <property type="match status" value="1"/>
</dbReference>
<dbReference type="InterPro" id="IPR036097">
    <property type="entry name" value="HisK_dim/P_sf"/>
</dbReference>
<dbReference type="Proteomes" id="UP000539473">
    <property type="component" value="Unassembled WGS sequence"/>
</dbReference>
<dbReference type="InterPro" id="IPR005467">
    <property type="entry name" value="His_kinase_dom"/>
</dbReference>
<dbReference type="SMART" id="SM00387">
    <property type="entry name" value="HATPase_c"/>
    <property type="match status" value="1"/>
</dbReference>
<dbReference type="EC" id="2.7.13.3" evidence="3"/>
<dbReference type="PRINTS" id="PR00344">
    <property type="entry name" value="BCTRLSENSOR"/>
</dbReference>
<evidence type="ECO:0000256" key="6">
    <source>
        <dbReference type="ARBA" id="ARBA00022777"/>
    </source>
</evidence>
<dbReference type="FunFam" id="3.30.565.10:FF:000006">
    <property type="entry name" value="Sensor histidine kinase WalK"/>
    <property type="match status" value="1"/>
</dbReference>
<dbReference type="SMART" id="SM00388">
    <property type="entry name" value="HisKA"/>
    <property type="match status" value="1"/>
</dbReference>
<dbReference type="SUPFAM" id="SSF47384">
    <property type="entry name" value="Homodimeric domain of signal transducing histidine kinase"/>
    <property type="match status" value="1"/>
</dbReference>
<evidence type="ECO:0000256" key="3">
    <source>
        <dbReference type="ARBA" id="ARBA00012438"/>
    </source>
</evidence>